<dbReference type="InterPro" id="IPR043131">
    <property type="entry name" value="BCAT-like_N"/>
</dbReference>
<sequence length="354" mass="39120">MIETMDISITKTTASKLPSVDMENPQFGKVYSDHMFLADYEDGEWKDLRIVPYGDLSISPANTTLHYASTIFEGLKANKTENGDVLVFRPDANAKRLQLSAERMCMPAVPEELFMNAMTELIRLDKDWVPSAPGTSLYIRPFQIAMDPYIGIRPSDKYQFLIITGPVGAYYAEPVKVKIETKYTRAAAGGTGFAKTGGNYAAALKPAVDAQKEGFNQLIWTDGKTHEFVEESGTMNLMFIINDTLVTAPAGDTILHGITRGSIIQLAKDKGMKVEERPVRVTEVIDAIKDGSMQEAFGAGTAATVAQIKLIHHEGVDYELPPVSDWKYSAEFLNTLNGIKTGQLPDPHNWIYKI</sequence>
<evidence type="ECO:0000256" key="16">
    <source>
        <dbReference type="PIRSR" id="PIRSR006468-1"/>
    </source>
</evidence>
<dbReference type="GO" id="GO:0009098">
    <property type="term" value="P:L-leucine biosynthetic process"/>
    <property type="evidence" value="ECO:0007669"/>
    <property type="project" value="UniProtKB-UniPathway"/>
</dbReference>
<dbReference type="PIRSF" id="PIRSF006468">
    <property type="entry name" value="BCAT1"/>
    <property type="match status" value="1"/>
</dbReference>
<comment type="pathway">
    <text evidence="5">Amino-acid biosynthesis; L-leucine biosynthesis; L-leucine from 3-methyl-2-oxobutanoate: step 4/4.</text>
</comment>
<reference evidence="17 18" key="1">
    <citation type="submission" date="2018-07" db="EMBL/GenBank/DDBJ databases">
        <title>Genomic Encyclopedia of Type Strains, Phase IV (KMG-IV): sequencing the most valuable type-strain genomes for metagenomic binning, comparative biology and taxonomic classification.</title>
        <authorList>
            <person name="Goeker M."/>
        </authorList>
    </citation>
    <scope>NUCLEOTIDE SEQUENCE [LARGE SCALE GENOMIC DNA]</scope>
    <source>
        <strain evidence="17 18">DSM 4134</strain>
    </source>
</reference>
<dbReference type="RefSeq" id="WP_115867816.1">
    <property type="nucleotide sequence ID" value="NZ_QREG01000007.1"/>
</dbReference>
<protein>
    <recommendedName>
        <fullName evidence="7">branched-chain-amino-acid transaminase</fullName>
        <ecNumber evidence="7">2.6.1.42</ecNumber>
    </recommendedName>
</protein>
<dbReference type="Pfam" id="PF01063">
    <property type="entry name" value="Aminotran_4"/>
    <property type="match status" value="1"/>
</dbReference>
<evidence type="ECO:0000256" key="5">
    <source>
        <dbReference type="ARBA" id="ARBA00005072"/>
    </source>
</evidence>
<feature type="modified residue" description="N6-(pyridoxal phosphate)lysine" evidence="16">
    <location>
        <position position="195"/>
    </location>
</feature>
<dbReference type="NCBIfam" id="NF009897">
    <property type="entry name" value="PRK13357.1"/>
    <property type="match status" value="1"/>
</dbReference>
<organism evidence="17 18">
    <name type="scientific">Marinoscillum furvescens DSM 4134</name>
    <dbReference type="NCBI Taxonomy" id="1122208"/>
    <lineage>
        <taxon>Bacteria</taxon>
        <taxon>Pseudomonadati</taxon>
        <taxon>Bacteroidota</taxon>
        <taxon>Cytophagia</taxon>
        <taxon>Cytophagales</taxon>
        <taxon>Reichenbachiellaceae</taxon>
        <taxon>Marinoscillum</taxon>
    </lineage>
</organism>
<keyword evidence="8 17" id="KW-0032">Aminotransferase</keyword>
<name>A0A3D9L4S0_MARFU</name>
<comment type="catalytic activity">
    <reaction evidence="15">
        <text>L-leucine + 2-oxoglutarate = 4-methyl-2-oxopentanoate + L-glutamate</text>
        <dbReference type="Rhea" id="RHEA:18321"/>
        <dbReference type="ChEBI" id="CHEBI:16810"/>
        <dbReference type="ChEBI" id="CHEBI:17865"/>
        <dbReference type="ChEBI" id="CHEBI:29985"/>
        <dbReference type="ChEBI" id="CHEBI:57427"/>
        <dbReference type="EC" id="2.6.1.42"/>
    </reaction>
</comment>
<dbReference type="PANTHER" id="PTHR11825">
    <property type="entry name" value="SUBGROUP IIII AMINOTRANSFERASE"/>
    <property type="match status" value="1"/>
</dbReference>
<comment type="function">
    <text evidence="2">Acts on leucine, isoleucine and valine.</text>
</comment>
<dbReference type="GO" id="GO:0009099">
    <property type="term" value="P:L-valine biosynthetic process"/>
    <property type="evidence" value="ECO:0007669"/>
    <property type="project" value="UniProtKB-UniPathway"/>
</dbReference>
<evidence type="ECO:0000256" key="1">
    <source>
        <dbReference type="ARBA" id="ARBA00001933"/>
    </source>
</evidence>
<evidence type="ECO:0000256" key="15">
    <source>
        <dbReference type="ARBA" id="ARBA00049229"/>
    </source>
</evidence>
<evidence type="ECO:0000256" key="11">
    <source>
        <dbReference type="ARBA" id="ARBA00022898"/>
    </source>
</evidence>
<dbReference type="Gene3D" id="3.30.470.10">
    <property type="match status" value="1"/>
</dbReference>
<dbReference type="NCBIfam" id="TIGR01123">
    <property type="entry name" value="ilvE_II"/>
    <property type="match status" value="1"/>
</dbReference>
<dbReference type="SUPFAM" id="SSF56752">
    <property type="entry name" value="D-aminoacid aminotransferase-like PLP-dependent enzymes"/>
    <property type="match status" value="1"/>
</dbReference>
<keyword evidence="10 17" id="KW-0808">Transferase</keyword>
<dbReference type="Proteomes" id="UP000256779">
    <property type="component" value="Unassembled WGS sequence"/>
</dbReference>
<comment type="caution">
    <text evidence="17">The sequence shown here is derived from an EMBL/GenBank/DDBJ whole genome shotgun (WGS) entry which is preliminary data.</text>
</comment>
<dbReference type="Gene3D" id="3.20.10.10">
    <property type="entry name" value="D-amino Acid Aminotransferase, subunit A, domain 2"/>
    <property type="match status" value="1"/>
</dbReference>
<keyword evidence="12" id="KW-0100">Branched-chain amino acid biosynthesis</keyword>
<dbReference type="OrthoDB" id="9804984at2"/>
<evidence type="ECO:0000256" key="14">
    <source>
        <dbReference type="ARBA" id="ARBA00048798"/>
    </source>
</evidence>
<evidence type="ECO:0000256" key="12">
    <source>
        <dbReference type="ARBA" id="ARBA00023304"/>
    </source>
</evidence>
<dbReference type="EC" id="2.6.1.42" evidence="7"/>
<evidence type="ECO:0000256" key="4">
    <source>
        <dbReference type="ARBA" id="ARBA00004931"/>
    </source>
</evidence>
<evidence type="ECO:0000256" key="3">
    <source>
        <dbReference type="ARBA" id="ARBA00004824"/>
    </source>
</evidence>
<dbReference type="InterPro" id="IPR005786">
    <property type="entry name" value="B_amino_transII"/>
</dbReference>
<dbReference type="UniPathway" id="UPA00049">
    <property type="reaction ID" value="UER00062"/>
</dbReference>
<gene>
    <name evidence="17" type="ORF">C7460_10777</name>
</gene>
<evidence type="ECO:0000256" key="6">
    <source>
        <dbReference type="ARBA" id="ARBA00009320"/>
    </source>
</evidence>
<keyword evidence="9" id="KW-0028">Amino-acid biosynthesis</keyword>
<keyword evidence="18" id="KW-1185">Reference proteome</keyword>
<proteinExistence type="inferred from homology"/>
<dbReference type="UniPathway" id="UPA00047">
    <property type="reaction ID" value="UER00058"/>
</dbReference>
<dbReference type="CDD" id="cd01557">
    <property type="entry name" value="BCAT_beta_family"/>
    <property type="match status" value="1"/>
</dbReference>
<evidence type="ECO:0000313" key="17">
    <source>
        <dbReference type="EMBL" id="RED99795.1"/>
    </source>
</evidence>
<comment type="catalytic activity">
    <reaction evidence="14">
        <text>L-isoleucine + 2-oxoglutarate = (S)-3-methyl-2-oxopentanoate + L-glutamate</text>
        <dbReference type="Rhea" id="RHEA:24801"/>
        <dbReference type="ChEBI" id="CHEBI:16810"/>
        <dbReference type="ChEBI" id="CHEBI:29985"/>
        <dbReference type="ChEBI" id="CHEBI:35146"/>
        <dbReference type="ChEBI" id="CHEBI:58045"/>
        <dbReference type="EC" id="2.6.1.42"/>
    </reaction>
</comment>
<dbReference type="AlphaFoldDB" id="A0A3D9L4S0"/>
<dbReference type="GO" id="GO:0009097">
    <property type="term" value="P:isoleucine biosynthetic process"/>
    <property type="evidence" value="ECO:0007669"/>
    <property type="project" value="UniProtKB-UniPathway"/>
</dbReference>
<evidence type="ECO:0000256" key="7">
    <source>
        <dbReference type="ARBA" id="ARBA00013053"/>
    </source>
</evidence>
<evidence type="ECO:0000256" key="9">
    <source>
        <dbReference type="ARBA" id="ARBA00022605"/>
    </source>
</evidence>
<accession>A0A3D9L4S0</accession>
<dbReference type="InterPro" id="IPR001544">
    <property type="entry name" value="Aminotrans_IV"/>
</dbReference>
<dbReference type="InterPro" id="IPR036038">
    <property type="entry name" value="Aminotransferase-like"/>
</dbReference>
<dbReference type="EMBL" id="QREG01000007">
    <property type="protein sequence ID" value="RED99795.1"/>
    <property type="molecule type" value="Genomic_DNA"/>
</dbReference>
<evidence type="ECO:0000256" key="8">
    <source>
        <dbReference type="ARBA" id="ARBA00022576"/>
    </source>
</evidence>
<comment type="pathway">
    <text evidence="3">Amino-acid biosynthesis; L-isoleucine biosynthesis; L-isoleucine from 2-oxobutanoate: step 4/4.</text>
</comment>
<dbReference type="UniPathway" id="UPA00048">
    <property type="reaction ID" value="UER00073"/>
</dbReference>
<evidence type="ECO:0000256" key="10">
    <source>
        <dbReference type="ARBA" id="ARBA00022679"/>
    </source>
</evidence>
<comment type="pathway">
    <text evidence="4">Amino-acid biosynthesis; L-valine biosynthesis; L-valine from pyruvate: step 4/4.</text>
</comment>
<comment type="catalytic activity">
    <reaction evidence="13">
        <text>L-valine + 2-oxoglutarate = 3-methyl-2-oxobutanoate + L-glutamate</text>
        <dbReference type="Rhea" id="RHEA:24813"/>
        <dbReference type="ChEBI" id="CHEBI:11851"/>
        <dbReference type="ChEBI" id="CHEBI:16810"/>
        <dbReference type="ChEBI" id="CHEBI:29985"/>
        <dbReference type="ChEBI" id="CHEBI:57762"/>
        <dbReference type="EC" id="2.6.1.42"/>
    </reaction>
</comment>
<evidence type="ECO:0000256" key="13">
    <source>
        <dbReference type="ARBA" id="ARBA00048212"/>
    </source>
</evidence>
<comment type="similarity">
    <text evidence="6">Belongs to the class-IV pyridoxal-phosphate-dependent aminotransferase family.</text>
</comment>
<evidence type="ECO:0000313" key="18">
    <source>
        <dbReference type="Proteomes" id="UP000256779"/>
    </source>
</evidence>
<dbReference type="PANTHER" id="PTHR11825:SF44">
    <property type="entry name" value="BRANCHED-CHAIN-AMINO-ACID AMINOTRANSFERASE"/>
    <property type="match status" value="1"/>
</dbReference>
<dbReference type="InterPro" id="IPR033939">
    <property type="entry name" value="BCAT_family"/>
</dbReference>
<dbReference type="GO" id="GO:0004084">
    <property type="term" value="F:branched-chain-amino-acid transaminase activity"/>
    <property type="evidence" value="ECO:0007669"/>
    <property type="project" value="UniProtKB-EC"/>
</dbReference>
<evidence type="ECO:0000256" key="2">
    <source>
        <dbReference type="ARBA" id="ARBA00003109"/>
    </source>
</evidence>
<keyword evidence="11" id="KW-0663">Pyridoxal phosphate</keyword>
<comment type="cofactor">
    <cofactor evidence="1">
        <name>pyridoxal 5'-phosphate</name>
        <dbReference type="ChEBI" id="CHEBI:597326"/>
    </cofactor>
</comment>
<dbReference type="InterPro" id="IPR043132">
    <property type="entry name" value="BCAT-like_C"/>
</dbReference>